<reference evidence="2" key="1">
    <citation type="submission" date="2021-12" db="EMBL/GenBank/DDBJ databases">
        <authorList>
            <person name="Zaccaron A."/>
            <person name="Stergiopoulos I."/>
        </authorList>
    </citation>
    <scope>NUCLEOTIDE SEQUENCE</scope>
    <source>
        <strain evidence="2">Race5_Kim</strain>
    </source>
</reference>
<proteinExistence type="predicted"/>
<gene>
    <name evidence="2" type="ORF">CLAFUR5_05351</name>
</gene>
<dbReference type="KEGG" id="ffu:CLAFUR5_05351"/>
<reference evidence="2" key="2">
    <citation type="journal article" date="2022" name="Microb. Genom.">
        <title>A chromosome-scale genome assembly of the tomato pathogen Cladosporium fulvum reveals a compartmentalized genome architecture and the presence of a dispensable chromosome.</title>
        <authorList>
            <person name="Zaccaron A.Z."/>
            <person name="Chen L.H."/>
            <person name="Samaras A."/>
            <person name="Stergiopoulos I."/>
        </authorList>
    </citation>
    <scope>NUCLEOTIDE SEQUENCE</scope>
    <source>
        <strain evidence="2">Race5_Kim</strain>
    </source>
</reference>
<name>A0A9Q8LF31_PASFU</name>
<evidence type="ECO:0000313" key="3">
    <source>
        <dbReference type="Proteomes" id="UP000756132"/>
    </source>
</evidence>
<dbReference type="GeneID" id="71985229"/>
<sequence>MWETAQDQEGPDPNIGTRASTFGQERLQAYDEHNASRDWQDDFRSTKLKVEDSTIVDCWVCKAEGCEWCKGWQGRTNQEVVSMMLEVKKKHGIENGEHDQDMEDA</sequence>
<evidence type="ECO:0000313" key="2">
    <source>
        <dbReference type="EMBL" id="UJO16044.1"/>
    </source>
</evidence>
<feature type="region of interest" description="Disordered" evidence="1">
    <location>
        <begin position="1"/>
        <end position="22"/>
    </location>
</feature>
<keyword evidence="3" id="KW-1185">Reference proteome</keyword>
<dbReference type="EMBL" id="CP090166">
    <property type="protein sequence ID" value="UJO16044.1"/>
    <property type="molecule type" value="Genomic_DNA"/>
</dbReference>
<accession>A0A9Q8LF31</accession>
<evidence type="ECO:0000256" key="1">
    <source>
        <dbReference type="SAM" id="MobiDB-lite"/>
    </source>
</evidence>
<dbReference type="AlphaFoldDB" id="A0A9Q8LF31"/>
<dbReference type="Proteomes" id="UP000756132">
    <property type="component" value="Chromosome 4"/>
</dbReference>
<organism evidence="2 3">
    <name type="scientific">Passalora fulva</name>
    <name type="common">Tomato leaf mold</name>
    <name type="synonym">Cladosporium fulvum</name>
    <dbReference type="NCBI Taxonomy" id="5499"/>
    <lineage>
        <taxon>Eukaryota</taxon>
        <taxon>Fungi</taxon>
        <taxon>Dikarya</taxon>
        <taxon>Ascomycota</taxon>
        <taxon>Pezizomycotina</taxon>
        <taxon>Dothideomycetes</taxon>
        <taxon>Dothideomycetidae</taxon>
        <taxon>Mycosphaerellales</taxon>
        <taxon>Mycosphaerellaceae</taxon>
        <taxon>Fulvia</taxon>
    </lineage>
</organism>
<protein>
    <submittedName>
        <fullName evidence="2">Uncharacterized protein</fullName>
    </submittedName>
</protein>
<dbReference type="RefSeq" id="XP_047760410.1">
    <property type="nucleotide sequence ID" value="XM_047904499.1"/>
</dbReference>